<evidence type="ECO:0000313" key="7">
    <source>
        <dbReference type="EMBL" id="KAK3294365.1"/>
    </source>
</evidence>
<comment type="caution">
    <text evidence="7">The sequence shown here is derived from an EMBL/GenBank/DDBJ whole genome shotgun (WGS) entry which is preliminary data.</text>
</comment>
<reference evidence="7" key="1">
    <citation type="journal article" date="2023" name="Mol. Phylogenet. Evol.">
        <title>Genome-scale phylogeny and comparative genomics of the fungal order Sordariales.</title>
        <authorList>
            <person name="Hensen N."/>
            <person name="Bonometti L."/>
            <person name="Westerberg I."/>
            <person name="Brannstrom I.O."/>
            <person name="Guillou S."/>
            <person name="Cros-Aarteil S."/>
            <person name="Calhoun S."/>
            <person name="Haridas S."/>
            <person name="Kuo A."/>
            <person name="Mondo S."/>
            <person name="Pangilinan J."/>
            <person name="Riley R."/>
            <person name="LaButti K."/>
            <person name="Andreopoulos B."/>
            <person name="Lipzen A."/>
            <person name="Chen C."/>
            <person name="Yan M."/>
            <person name="Daum C."/>
            <person name="Ng V."/>
            <person name="Clum A."/>
            <person name="Steindorff A."/>
            <person name="Ohm R.A."/>
            <person name="Martin F."/>
            <person name="Silar P."/>
            <person name="Natvig D.O."/>
            <person name="Lalanne C."/>
            <person name="Gautier V."/>
            <person name="Ament-Velasquez S.L."/>
            <person name="Kruys A."/>
            <person name="Hutchinson M.I."/>
            <person name="Powell A.J."/>
            <person name="Barry K."/>
            <person name="Miller A.N."/>
            <person name="Grigoriev I.V."/>
            <person name="Debuchy R."/>
            <person name="Gladieux P."/>
            <person name="Hiltunen Thoren M."/>
            <person name="Johannesson H."/>
        </authorList>
    </citation>
    <scope>NUCLEOTIDE SEQUENCE</scope>
    <source>
        <strain evidence="7">CBS 168.71</strain>
    </source>
</reference>
<feature type="region of interest" description="Disordered" evidence="5">
    <location>
        <begin position="413"/>
        <end position="432"/>
    </location>
</feature>
<feature type="compositionally biased region" description="Low complexity" evidence="5">
    <location>
        <begin position="591"/>
        <end position="603"/>
    </location>
</feature>
<dbReference type="GO" id="GO:0015095">
    <property type="term" value="F:magnesium ion transmembrane transporter activity"/>
    <property type="evidence" value="ECO:0007669"/>
    <property type="project" value="InterPro"/>
</dbReference>
<feature type="compositionally biased region" description="Acidic residues" evidence="5">
    <location>
        <begin position="640"/>
        <end position="652"/>
    </location>
</feature>
<dbReference type="InterPro" id="IPR008521">
    <property type="entry name" value="Mg_trans_NIPA"/>
</dbReference>
<comment type="subcellular location">
    <subcellularLocation>
        <location evidence="1">Membrane</location>
        <topology evidence="1">Multi-pass membrane protein</topology>
    </subcellularLocation>
</comment>
<keyword evidence="2 6" id="KW-0812">Transmembrane</keyword>
<dbReference type="Proteomes" id="UP001278766">
    <property type="component" value="Unassembled WGS sequence"/>
</dbReference>
<sequence>MENAALAMIHHGNDLLNRAGAAEPAPERPPVYKAIGIGLAVGSGAFIGTSFVLKKVGLLRANEKYNEVAGEGYGYLKNFYWWAGMILMIVGEGLNFAAYAFTDAILVTPLGALSVVITTVLSAIFLKERLSMVGKVACFLCIVGSVVIVMNAPHTSSVNNIQEMQGFVIHPAFLTYAGVVIVGSAAVAIWLGPKYGNKNMLVYISICSWVGGLSVVATQGLGAAIIAQAGGTPQFNQWFLYVLLVFVIGTLLTEIIYLNKALNLFNAALVTPTYYVYFTSTTIVSSAILFRGFKGTPTSIITVVNGFLTICAGVVLLQLSKSAKDVPDAAVFTGDLDQIHTIAEQAQPETEPKADAIRGTAAIVRRLSSARQKMELDELKRMREEKLQESLAPVSEDGTPQYEWDGIRRRRTTTVSTHRSGTPATTHLAPPMPHPPLGWSHFPTEDELAEANRPVSPGLSSIVGTIRSRARSALLPGHPDFHDKTPDAPKVQSPMHPVQLTSIAVAGSKPASTDDFSASARHVQFGHPTRQTSDASGDSFISALPPTPPPHATARRQFSFQSMFKRSQQSHSRTGSTDTSGHHHHSRRPSSTRPTSSRQGPPSRQRRGATEEETLGLVKGDSNSTQADPSARSAPALPPPEEDSDDEDDDDSWEAKGLTKEEAYRDDADGRDNRRSPELYGHSITRGYAAAPGSSPPRGSPPRSWRREDDGVLDDGEKTGGGLGSGEAERDRDYDAGVGEYEEMRRRFAEQRRGSGDHQDGYGDEGPDEPPPPPPHGGTYRGRSGGFI</sequence>
<dbReference type="PANTHER" id="PTHR12570:SF92">
    <property type="entry name" value="SPICHTHYIN, ISOFORM B"/>
    <property type="match status" value="1"/>
</dbReference>
<feature type="transmembrane region" description="Helical" evidence="6">
    <location>
        <begin position="34"/>
        <end position="53"/>
    </location>
</feature>
<proteinExistence type="predicted"/>
<evidence type="ECO:0000256" key="6">
    <source>
        <dbReference type="SAM" id="Phobius"/>
    </source>
</evidence>
<feature type="transmembrane region" description="Helical" evidence="6">
    <location>
        <begin position="104"/>
        <end position="126"/>
    </location>
</feature>
<keyword evidence="4 6" id="KW-0472">Membrane</keyword>
<dbReference type="SUPFAM" id="SSF103481">
    <property type="entry name" value="Multidrug resistance efflux transporter EmrE"/>
    <property type="match status" value="1"/>
</dbReference>
<feature type="compositionally biased region" description="Basic and acidic residues" evidence="5">
    <location>
        <begin position="742"/>
        <end position="761"/>
    </location>
</feature>
<dbReference type="InterPro" id="IPR037185">
    <property type="entry name" value="EmrE-like"/>
</dbReference>
<feature type="compositionally biased region" description="Low complexity" evidence="5">
    <location>
        <begin position="570"/>
        <end position="579"/>
    </location>
</feature>
<dbReference type="AlphaFoldDB" id="A0AAE0LR97"/>
<evidence type="ECO:0000256" key="3">
    <source>
        <dbReference type="ARBA" id="ARBA00022989"/>
    </source>
</evidence>
<accession>A0AAE0LR97</accession>
<gene>
    <name evidence="7" type="ORF">B0H64DRAFT_185433</name>
</gene>
<feature type="transmembrane region" description="Helical" evidence="6">
    <location>
        <begin position="173"/>
        <end position="193"/>
    </location>
</feature>
<keyword evidence="3 6" id="KW-1133">Transmembrane helix</keyword>
<dbReference type="GeneID" id="87835937"/>
<feature type="transmembrane region" description="Helical" evidence="6">
    <location>
        <begin position="200"/>
        <end position="226"/>
    </location>
</feature>
<reference evidence="7" key="2">
    <citation type="submission" date="2023-06" db="EMBL/GenBank/DDBJ databases">
        <authorList>
            <consortium name="Lawrence Berkeley National Laboratory"/>
            <person name="Haridas S."/>
            <person name="Hensen N."/>
            <person name="Bonometti L."/>
            <person name="Westerberg I."/>
            <person name="Brannstrom I.O."/>
            <person name="Guillou S."/>
            <person name="Cros-Aarteil S."/>
            <person name="Calhoun S."/>
            <person name="Kuo A."/>
            <person name="Mondo S."/>
            <person name="Pangilinan J."/>
            <person name="Riley R."/>
            <person name="Labutti K."/>
            <person name="Andreopoulos B."/>
            <person name="Lipzen A."/>
            <person name="Chen C."/>
            <person name="Yanf M."/>
            <person name="Daum C."/>
            <person name="Ng V."/>
            <person name="Clum A."/>
            <person name="Steindorff A."/>
            <person name="Ohm R."/>
            <person name="Martin F."/>
            <person name="Silar P."/>
            <person name="Natvig D."/>
            <person name="Lalanne C."/>
            <person name="Gautier V."/>
            <person name="Ament-Velasquez S.L."/>
            <person name="Kruys A."/>
            <person name="Hutchinson M.I."/>
            <person name="Powell A.J."/>
            <person name="Barry K."/>
            <person name="Miller A.N."/>
            <person name="Grigoriev I.V."/>
            <person name="Debuchy R."/>
            <person name="Gladieux P."/>
            <person name="Thoren M.H."/>
            <person name="Johannesson H."/>
        </authorList>
    </citation>
    <scope>NUCLEOTIDE SEQUENCE</scope>
    <source>
        <strain evidence="7">CBS 168.71</strain>
    </source>
</reference>
<feature type="compositionally biased region" description="Polar residues" evidence="5">
    <location>
        <begin position="556"/>
        <end position="569"/>
    </location>
</feature>
<dbReference type="PANTHER" id="PTHR12570">
    <property type="match status" value="1"/>
</dbReference>
<dbReference type="EMBL" id="JAUEPN010000005">
    <property type="protein sequence ID" value="KAK3294365.1"/>
    <property type="molecule type" value="Genomic_DNA"/>
</dbReference>
<evidence type="ECO:0000313" key="8">
    <source>
        <dbReference type="Proteomes" id="UP001278766"/>
    </source>
</evidence>
<dbReference type="GO" id="GO:0016020">
    <property type="term" value="C:membrane"/>
    <property type="evidence" value="ECO:0007669"/>
    <property type="project" value="UniProtKB-SubCell"/>
</dbReference>
<evidence type="ECO:0000256" key="1">
    <source>
        <dbReference type="ARBA" id="ARBA00004141"/>
    </source>
</evidence>
<feature type="region of interest" description="Disordered" evidence="5">
    <location>
        <begin position="527"/>
        <end position="788"/>
    </location>
</feature>
<evidence type="ECO:0000256" key="5">
    <source>
        <dbReference type="SAM" id="MobiDB-lite"/>
    </source>
</evidence>
<feature type="compositionally biased region" description="Gly residues" evidence="5">
    <location>
        <begin position="779"/>
        <end position="788"/>
    </location>
</feature>
<feature type="transmembrane region" description="Helical" evidence="6">
    <location>
        <begin position="79"/>
        <end position="98"/>
    </location>
</feature>
<dbReference type="Pfam" id="PF05653">
    <property type="entry name" value="Mg_trans_NIPA"/>
    <property type="match status" value="1"/>
</dbReference>
<keyword evidence="8" id="KW-1185">Reference proteome</keyword>
<name>A0AAE0LR97_9PEZI</name>
<feature type="compositionally biased region" description="Low complexity" evidence="5">
    <location>
        <begin position="413"/>
        <end position="422"/>
    </location>
</feature>
<evidence type="ECO:0000256" key="4">
    <source>
        <dbReference type="ARBA" id="ARBA00023136"/>
    </source>
</evidence>
<evidence type="ECO:0000256" key="2">
    <source>
        <dbReference type="ARBA" id="ARBA00022692"/>
    </source>
</evidence>
<dbReference type="RefSeq" id="XP_062657879.1">
    <property type="nucleotide sequence ID" value="XM_062798989.1"/>
</dbReference>
<organism evidence="7 8">
    <name type="scientific">Chaetomium fimeti</name>
    <dbReference type="NCBI Taxonomy" id="1854472"/>
    <lineage>
        <taxon>Eukaryota</taxon>
        <taxon>Fungi</taxon>
        <taxon>Dikarya</taxon>
        <taxon>Ascomycota</taxon>
        <taxon>Pezizomycotina</taxon>
        <taxon>Sordariomycetes</taxon>
        <taxon>Sordariomycetidae</taxon>
        <taxon>Sordariales</taxon>
        <taxon>Chaetomiaceae</taxon>
        <taxon>Chaetomium</taxon>
    </lineage>
</organism>
<protein>
    <submittedName>
        <fullName evidence="7">Magnesium transporter NIPA-domain-containing protein</fullName>
    </submittedName>
</protein>
<feature type="transmembrane region" description="Helical" evidence="6">
    <location>
        <begin position="133"/>
        <end position="153"/>
    </location>
</feature>
<feature type="transmembrane region" description="Helical" evidence="6">
    <location>
        <begin position="238"/>
        <end position="262"/>
    </location>
</feature>
<feature type="compositionally biased region" description="Basic and acidic residues" evidence="5">
    <location>
        <begin position="653"/>
        <end position="677"/>
    </location>
</feature>
<feature type="compositionally biased region" description="Basic and acidic residues" evidence="5">
    <location>
        <begin position="705"/>
        <end position="718"/>
    </location>
</feature>